<organism evidence="6 7">
    <name type="scientific">Pilimelia terevasa</name>
    <dbReference type="NCBI Taxonomy" id="53372"/>
    <lineage>
        <taxon>Bacteria</taxon>
        <taxon>Bacillati</taxon>
        <taxon>Actinomycetota</taxon>
        <taxon>Actinomycetes</taxon>
        <taxon>Micromonosporales</taxon>
        <taxon>Micromonosporaceae</taxon>
        <taxon>Pilimelia</taxon>
    </lineage>
</organism>
<dbReference type="SMART" id="SM00020">
    <property type="entry name" value="Tryp_SPc"/>
    <property type="match status" value="1"/>
</dbReference>
<feature type="region of interest" description="Disordered" evidence="3">
    <location>
        <begin position="30"/>
        <end position="50"/>
    </location>
</feature>
<evidence type="ECO:0000313" key="7">
    <source>
        <dbReference type="Proteomes" id="UP000662200"/>
    </source>
</evidence>
<dbReference type="InterPro" id="IPR050430">
    <property type="entry name" value="Peptidase_S1"/>
</dbReference>
<evidence type="ECO:0000256" key="4">
    <source>
        <dbReference type="SAM" id="SignalP"/>
    </source>
</evidence>
<sequence>MNNPRHTLLLAAAVGALLAVPAAAQAAPVDRTGDAAAPTARTAGEPQGIVGGSKAREGAYPWIVRLEVQYRSQVAYLCGGTLISQDIVLTSQQCLAEVPKQGKPTRITAYIGKVDHKDAAEDRAVRQGAEYSLGKGVGNGDWAVVQLDKPFKARSYPLLPLDEGYDETEEVRALGWGRTELDAQLPSALRQVDLPIVTGRACARNADVEICAGDPRAADVGVCAGDQGGPLLAAEDAAGRAADWVQVGITSQVDCAQKNQVGHFTRVSAFTRKIQAAIVLIDGSPAQTIDTEG</sequence>
<dbReference type="GO" id="GO:0004252">
    <property type="term" value="F:serine-type endopeptidase activity"/>
    <property type="evidence" value="ECO:0007669"/>
    <property type="project" value="InterPro"/>
</dbReference>
<feature type="signal peptide" evidence="4">
    <location>
        <begin position="1"/>
        <end position="26"/>
    </location>
</feature>
<dbReference type="PANTHER" id="PTHR24276:SF98">
    <property type="entry name" value="FI18310P1-RELATED"/>
    <property type="match status" value="1"/>
</dbReference>
<dbReference type="PROSITE" id="PS50240">
    <property type="entry name" value="TRYPSIN_DOM"/>
    <property type="match status" value="1"/>
</dbReference>
<feature type="domain" description="Peptidase S1" evidence="5">
    <location>
        <begin position="49"/>
        <end position="279"/>
    </location>
</feature>
<reference evidence="6" key="2">
    <citation type="submission" date="2020-09" db="EMBL/GenBank/DDBJ databases">
        <authorList>
            <person name="Sun Q."/>
            <person name="Ohkuma M."/>
        </authorList>
    </citation>
    <scope>NUCLEOTIDE SEQUENCE</scope>
    <source>
        <strain evidence="6">JCM 3091</strain>
    </source>
</reference>
<evidence type="ECO:0000259" key="5">
    <source>
        <dbReference type="PROSITE" id="PS50240"/>
    </source>
</evidence>
<comment type="similarity">
    <text evidence="1">Belongs to the peptidase S1 family.</text>
</comment>
<dbReference type="Gene3D" id="2.40.10.10">
    <property type="entry name" value="Trypsin-like serine proteases"/>
    <property type="match status" value="1"/>
</dbReference>
<dbReference type="PRINTS" id="PR00722">
    <property type="entry name" value="CHYMOTRYPSIN"/>
</dbReference>
<dbReference type="InterPro" id="IPR043504">
    <property type="entry name" value="Peptidase_S1_PA_chymotrypsin"/>
</dbReference>
<dbReference type="PANTHER" id="PTHR24276">
    <property type="entry name" value="POLYSERASE-RELATED"/>
    <property type="match status" value="1"/>
</dbReference>
<name>A0A8J3BUR3_9ACTN</name>
<protein>
    <recommendedName>
        <fullName evidence="5">Peptidase S1 domain-containing protein</fullName>
    </recommendedName>
</protein>
<dbReference type="Proteomes" id="UP000662200">
    <property type="component" value="Unassembled WGS sequence"/>
</dbReference>
<keyword evidence="4" id="KW-0732">Signal</keyword>
<proteinExistence type="inferred from homology"/>
<evidence type="ECO:0000256" key="3">
    <source>
        <dbReference type="SAM" id="MobiDB-lite"/>
    </source>
</evidence>
<dbReference type="SUPFAM" id="SSF50494">
    <property type="entry name" value="Trypsin-like serine proteases"/>
    <property type="match status" value="1"/>
</dbReference>
<evidence type="ECO:0000256" key="2">
    <source>
        <dbReference type="ARBA" id="ARBA00023157"/>
    </source>
</evidence>
<dbReference type="InterPro" id="IPR001314">
    <property type="entry name" value="Peptidase_S1A"/>
</dbReference>
<evidence type="ECO:0000313" key="6">
    <source>
        <dbReference type="EMBL" id="GGK38721.1"/>
    </source>
</evidence>
<dbReference type="EMBL" id="BMQC01000014">
    <property type="protein sequence ID" value="GGK38721.1"/>
    <property type="molecule type" value="Genomic_DNA"/>
</dbReference>
<keyword evidence="2" id="KW-1015">Disulfide bond</keyword>
<dbReference type="RefSeq" id="WP_189115368.1">
    <property type="nucleotide sequence ID" value="NZ_BMQC01000014.1"/>
</dbReference>
<dbReference type="Pfam" id="PF00089">
    <property type="entry name" value="Trypsin"/>
    <property type="match status" value="1"/>
</dbReference>
<dbReference type="InterPro" id="IPR001254">
    <property type="entry name" value="Trypsin_dom"/>
</dbReference>
<feature type="chain" id="PRO_5035289848" description="Peptidase S1 domain-containing protein" evidence="4">
    <location>
        <begin position="27"/>
        <end position="293"/>
    </location>
</feature>
<evidence type="ECO:0000256" key="1">
    <source>
        <dbReference type="ARBA" id="ARBA00007664"/>
    </source>
</evidence>
<gene>
    <name evidence="6" type="ORF">GCM10010124_34420</name>
</gene>
<accession>A0A8J3BUR3</accession>
<dbReference type="InterPro" id="IPR009003">
    <property type="entry name" value="Peptidase_S1_PA"/>
</dbReference>
<keyword evidence="7" id="KW-1185">Reference proteome</keyword>
<dbReference type="CDD" id="cd00190">
    <property type="entry name" value="Tryp_SPc"/>
    <property type="match status" value="1"/>
</dbReference>
<reference evidence="6" key="1">
    <citation type="journal article" date="2014" name="Int. J. Syst. Evol. Microbiol.">
        <title>Complete genome sequence of Corynebacterium casei LMG S-19264T (=DSM 44701T), isolated from a smear-ripened cheese.</title>
        <authorList>
            <consortium name="US DOE Joint Genome Institute (JGI-PGF)"/>
            <person name="Walter F."/>
            <person name="Albersmeier A."/>
            <person name="Kalinowski J."/>
            <person name="Ruckert C."/>
        </authorList>
    </citation>
    <scope>NUCLEOTIDE SEQUENCE</scope>
    <source>
        <strain evidence="6">JCM 3091</strain>
    </source>
</reference>
<comment type="caution">
    <text evidence="6">The sequence shown here is derived from an EMBL/GenBank/DDBJ whole genome shotgun (WGS) entry which is preliminary data.</text>
</comment>
<dbReference type="GO" id="GO:0006508">
    <property type="term" value="P:proteolysis"/>
    <property type="evidence" value="ECO:0007669"/>
    <property type="project" value="InterPro"/>
</dbReference>
<dbReference type="AlphaFoldDB" id="A0A8J3BUR3"/>